<evidence type="ECO:0000259" key="2">
    <source>
        <dbReference type="Pfam" id="PF12697"/>
    </source>
</evidence>
<feature type="chain" id="PRO_5045998639" evidence="1">
    <location>
        <begin position="33"/>
        <end position="268"/>
    </location>
</feature>
<dbReference type="PANTHER" id="PTHR37017">
    <property type="entry name" value="AB HYDROLASE-1 DOMAIN-CONTAINING PROTEIN-RELATED"/>
    <property type="match status" value="1"/>
</dbReference>
<keyword evidence="4" id="KW-1185">Reference proteome</keyword>
<comment type="caution">
    <text evidence="3">The sequence shown here is derived from an EMBL/GenBank/DDBJ whole genome shotgun (WGS) entry which is preliminary data.</text>
</comment>
<dbReference type="Pfam" id="PF12697">
    <property type="entry name" value="Abhydrolase_6"/>
    <property type="match status" value="1"/>
</dbReference>
<dbReference type="InterPro" id="IPR029058">
    <property type="entry name" value="AB_hydrolase_fold"/>
</dbReference>
<reference evidence="3" key="1">
    <citation type="submission" date="2023-06" db="EMBL/GenBank/DDBJ databases">
        <authorList>
            <person name="Jiang Y."/>
            <person name="Liu Q."/>
        </authorList>
    </citation>
    <scope>NUCLEOTIDE SEQUENCE</scope>
    <source>
        <strain evidence="3">CGMCC 1.12090</strain>
    </source>
</reference>
<name>A0ABT8S3V1_9BURK</name>
<organism evidence="3 4">
    <name type="scientific">Variovorax ginsengisoli</name>
    <dbReference type="NCBI Taxonomy" id="363844"/>
    <lineage>
        <taxon>Bacteria</taxon>
        <taxon>Pseudomonadati</taxon>
        <taxon>Pseudomonadota</taxon>
        <taxon>Betaproteobacteria</taxon>
        <taxon>Burkholderiales</taxon>
        <taxon>Comamonadaceae</taxon>
        <taxon>Variovorax</taxon>
    </lineage>
</organism>
<keyword evidence="3" id="KW-0378">Hydrolase</keyword>
<dbReference type="Gene3D" id="3.40.50.1820">
    <property type="entry name" value="alpha/beta hydrolase"/>
    <property type="match status" value="1"/>
</dbReference>
<dbReference type="EMBL" id="JAUKVY010000009">
    <property type="protein sequence ID" value="MDO1533592.1"/>
    <property type="molecule type" value="Genomic_DNA"/>
</dbReference>
<protein>
    <submittedName>
        <fullName evidence="3">Alpha/beta hydrolase</fullName>
    </submittedName>
</protein>
<evidence type="ECO:0000256" key="1">
    <source>
        <dbReference type="SAM" id="SignalP"/>
    </source>
</evidence>
<accession>A0ABT8S3V1</accession>
<sequence>MNTPTTALRTLQNACLALLFVAAALLHPAAHAAAPSPVPTIVLVHGAFAESLSWEAVIERLLAKGYPVVAVANPLRGLRSDSAYVANLVDTIPGPVVMVGHSYGGAVISNAAEGKANVKGLVFVAAFAPESGEALGELGARFPGSTLGSALVPVALPGGGKDLYVQQAKYREQVAADVPERVAALLAATQRPVAEAAFADKAGAPAWKALPSRFIYGTADKAIAPPLLAFMARRAGSKHTVAVPGASHAVLASHPDEVAALIEEAAAD</sequence>
<proteinExistence type="predicted"/>
<evidence type="ECO:0000313" key="4">
    <source>
        <dbReference type="Proteomes" id="UP001169027"/>
    </source>
</evidence>
<gene>
    <name evidence="3" type="ORF">Q2T77_14950</name>
</gene>
<dbReference type="GO" id="GO:0016787">
    <property type="term" value="F:hydrolase activity"/>
    <property type="evidence" value="ECO:0007669"/>
    <property type="project" value="UniProtKB-KW"/>
</dbReference>
<evidence type="ECO:0000313" key="3">
    <source>
        <dbReference type="EMBL" id="MDO1533592.1"/>
    </source>
</evidence>
<dbReference type="Proteomes" id="UP001169027">
    <property type="component" value="Unassembled WGS sequence"/>
</dbReference>
<dbReference type="InterPro" id="IPR000073">
    <property type="entry name" value="AB_hydrolase_1"/>
</dbReference>
<dbReference type="InterPro" id="IPR052897">
    <property type="entry name" value="Sec-Metab_Biosynth_Hydrolase"/>
</dbReference>
<dbReference type="RefSeq" id="WP_286531167.1">
    <property type="nucleotide sequence ID" value="NZ_JAUJZH010000009.1"/>
</dbReference>
<feature type="signal peptide" evidence="1">
    <location>
        <begin position="1"/>
        <end position="32"/>
    </location>
</feature>
<feature type="domain" description="AB hydrolase-1" evidence="2">
    <location>
        <begin position="41"/>
        <end position="260"/>
    </location>
</feature>
<keyword evidence="1" id="KW-0732">Signal</keyword>
<dbReference type="SUPFAM" id="SSF53474">
    <property type="entry name" value="alpha/beta-Hydrolases"/>
    <property type="match status" value="1"/>
</dbReference>
<dbReference type="PANTHER" id="PTHR37017:SF11">
    <property type="entry name" value="ESTERASE_LIPASE_THIOESTERASE DOMAIN-CONTAINING PROTEIN"/>
    <property type="match status" value="1"/>
</dbReference>